<gene>
    <name evidence="5" type="ORF">GCM10017774_85970</name>
</gene>
<organism evidence="5 6">
    <name type="scientific">Lentzea cavernae</name>
    <dbReference type="NCBI Taxonomy" id="2020703"/>
    <lineage>
        <taxon>Bacteria</taxon>
        <taxon>Bacillati</taxon>
        <taxon>Actinomycetota</taxon>
        <taxon>Actinomycetes</taxon>
        <taxon>Pseudonocardiales</taxon>
        <taxon>Pseudonocardiaceae</taxon>
        <taxon>Lentzea</taxon>
    </lineage>
</organism>
<evidence type="ECO:0000313" key="5">
    <source>
        <dbReference type="EMBL" id="GHH60863.1"/>
    </source>
</evidence>
<feature type="compositionally biased region" description="Basic and acidic residues" evidence="3">
    <location>
        <begin position="211"/>
        <end position="223"/>
    </location>
</feature>
<evidence type="ECO:0000256" key="2">
    <source>
        <dbReference type="ARBA" id="ARBA00023315"/>
    </source>
</evidence>
<dbReference type="PANTHER" id="PTHR43877">
    <property type="entry name" value="AMINOALKYLPHOSPHONATE N-ACETYLTRANSFERASE-RELATED-RELATED"/>
    <property type="match status" value="1"/>
</dbReference>
<evidence type="ECO:0000256" key="3">
    <source>
        <dbReference type="SAM" id="MobiDB-lite"/>
    </source>
</evidence>
<proteinExistence type="predicted"/>
<evidence type="ECO:0000256" key="1">
    <source>
        <dbReference type="ARBA" id="ARBA00022679"/>
    </source>
</evidence>
<feature type="domain" description="N-acetyltransferase" evidence="4">
    <location>
        <begin position="191"/>
        <end position="332"/>
    </location>
</feature>
<dbReference type="SUPFAM" id="SSF55729">
    <property type="entry name" value="Acyl-CoA N-acyltransferases (Nat)"/>
    <property type="match status" value="2"/>
</dbReference>
<evidence type="ECO:0000313" key="6">
    <source>
        <dbReference type="Proteomes" id="UP000605568"/>
    </source>
</evidence>
<dbReference type="RefSeq" id="WP_191305188.1">
    <property type="nucleotide sequence ID" value="NZ_BNAR01000024.1"/>
</dbReference>
<dbReference type="PROSITE" id="PS51186">
    <property type="entry name" value="GNAT"/>
    <property type="match status" value="2"/>
</dbReference>
<reference evidence="6" key="1">
    <citation type="journal article" date="2019" name="Int. J. Syst. Evol. Microbiol.">
        <title>The Global Catalogue of Microorganisms (GCM) 10K type strain sequencing project: providing services to taxonomists for standard genome sequencing and annotation.</title>
        <authorList>
            <consortium name="The Broad Institute Genomics Platform"/>
            <consortium name="The Broad Institute Genome Sequencing Center for Infectious Disease"/>
            <person name="Wu L."/>
            <person name="Ma J."/>
        </authorList>
    </citation>
    <scope>NUCLEOTIDE SEQUENCE [LARGE SCALE GENOMIC DNA]</scope>
    <source>
        <strain evidence="6">CGMCC 4.7367</strain>
    </source>
</reference>
<dbReference type="Gene3D" id="3.40.630.30">
    <property type="match status" value="1"/>
</dbReference>
<name>A0ABQ3MSQ3_9PSEU</name>
<dbReference type="EMBL" id="BNAR01000024">
    <property type="protein sequence ID" value="GHH60863.1"/>
    <property type="molecule type" value="Genomic_DNA"/>
</dbReference>
<dbReference type="CDD" id="cd04301">
    <property type="entry name" value="NAT_SF"/>
    <property type="match status" value="2"/>
</dbReference>
<dbReference type="InterPro" id="IPR050832">
    <property type="entry name" value="Bact_Acetyltransf"/>
</dbReference>
<keyword evidence="6" id="KW-1185">Reference proteome</keyword>
<evidence type="ECO:0000259" key="4">
    <source>
        <dbReference type="PROSITE" id="PS51186"/>
    </source>
</evidence>
<dbReference type="Pfam" id="PF00583">
    <property type="entry name" value="Acetyltransf_1"/>
    <property type="match status" value="2"/>
</dbReference>
<keyword evidence="2" id="KW-0012">Acyltransferase</keyword>
<accession>A0ABQ3MSQ3</accession>
<sequence>MGVVVEKFVPEHASEAELRAFHEVMLARYADDRPRWTAPTYEEVVFRLRTSFQGLGPSHRWMARLDGEIAGFADLNVPDLWEHAALLEIVVHPRARRQGVGGALLAALLPEIQSRGRTTIEEWQVTKDSDGARWAANRGFRTTNGSILQSLTFADVDSALWDVPVPPGYRLAQWAGHAPDDLLAGYSTARNAIHDAPTGDQTVPSQQWTPERTREAEEDYRRRGAEQRVVVAVHEASGAVAGMTELELHDGRPHRASQQETSVVPAHRGRGLGRSMKAHMIRWVLPERPALREIVTGTGASNIHMARVNHSLGFVTIGEMIAVSATVEEVRG</sequence>
<feature type="region of interest" description="Disordered" evidence="3">
    <location>
        <begin position="196"/>
        <end position="223"/>
    </location>
</feature>
<keyword evidence="1" id="KW-0808">Transferase</keyword>
<dbReference type="InterPro" id="IPR016181">
    <property type="entry name" value="Acyl_CoA_acyltransferase"/>
</dbReference>
<dbReference type="InterPro" id="IPR000182">
    <property type="entry name" value="GNAT_dom"/>
</dbReference>
<protein>
    <recommendedName>
        <fullName evidence="4">N-acetyltransferase domain-containing protein</fullName>
    </recommendedName>
</protein>
<dbReference type="Proteomes" id="UP000605568">
    <property type="component" value="Unassembled WGS sequence"/>
</dbReference>
<feature type="domain" description="N-acetyltransferase" evidence="4">
    <location>
        <begin position="16"/>
        <end position="166"/>
    </location>
</feature>
<feature type="compositionally biased region" description="Polar residues" evidence="3">
    <location>
        <begin position="199"/>
        <end position="210"/>
    </location>
</feature>
<comment type="caution">
    <text evidence="5">The sequence shown here is derived from an EMBL/GenBank/DDBJ whole genome shotgun (WGS) entry which is preliminary data.</text>
</comment>